<dbReference type="GO" id="GO:0005634">
    <property type="term" value="C:nucleus"/>
    <property type="evidence" value="ECO:0007669"/>
    <property type="project" value="UniProtKB-UniRule"/>
</dbReference>
<dbReference type="PANTHER" id="PTHR10270">
    <property type="entry name" value="SOX TRANSCRIPTION FACTOR"/>
    <property type="match status" value="1"/>
</dbReference>
<dbReference type="GO" id="GO:0000978">
    <property type="term" value="F:RNA polymerase II cis-regulatory region sequence-specific DNA binding"/>
    <property type="evidence" value="ECO:0007669"/>
    <property type="project" value="TreeGrafter"/>
</dbReference>
<evidence type="ECO:0000256" key="1">
    <source>
        <dbReference type="ARBA" id="ARBA00023125"/>
    </source>
</evidence>
<dbReference type="SMART" id="SM00398">
    <property type="entry name" value="HMG"/>
    <property type="match status" value="1"/>
</dbReference>
<dbReference type="InterPro" id="IPR036910">
    <property type="entry name" value="HMG_box_dom_sf"/>
</dbReference>
<dbReference type="InterPro" id="IPR009071">
    <property type="entry name" value="HMG_box_dom"/>
</dbReference>
<name>A0AAD5S5S9_9FUNG</name>
<sequence>MTFRMDKQHEILAKHPGANHKDISKLVGEMWRAAPEHVKEHYRKRAEQGRKMHMMQYPDYKYSPTQRRKETAAKKKGISSIVNNGEDYGSDAGSPAGSGTCSPALSDGTDKVLDPVALGSRLAMIDSLENDLPASPPLLAAAATPSPPQELSHLSDFNIFTAWRDTAVSNSFVSNTDAFDSIFAADSDETSMKTDLKIIVDEPFNTPFTDSLFGDSPFTTTATSSLTSTPMCLSPATLKTLELLTEPYPATIPLSTTTPHLTTTSLDSKPRDFFLPPAPRNLAPSAPSPLRHIAKFPRLNTQSAISANDLDDLADKFWSLPSPSVDAFWGVGCASGLTPRTPRTPGTGLRGMFMLPLPSEV</sequence>
<dbReference type="GO" id="GO:0030154">
    <property type="term" value="P:cell differentiation"/>
    <property type="evidence" value="ECO:0007669"/>
    <property type="project" value="TreeGrafter"/>
</dbReference>
<feature type="DNA-binding region" description="HMG box" evidence="3">
    <location>
        <begin position="1"/>
        <end position="61"/>
    </location>
</feature>
<organism evidence="6 7">
    <name type="scientific">Rhizophlyctis rosea</name>
    <dbReference type="NCBI Taxonomy" id="64517"/>
    <lineage>
        <taxon>Eukaryota</taxon>
        <taxon>Fungi</taxon>
        <taxon>Fungi incertae sedis</taxon>
        <taxon>Chytridiomycota</taxon>
        <taxon>Chytridiomycota incertae sedis</taxon>
        <taxon>Chytridiomycetes</taxon>
        <taxon>Rhizophlyctidales</taxon>
        <taxon>Rhizophlyctidaceae</taxon>
        <taxon>Rhizophlyctis</taxon>
    </lineage>
</organism>
<dbReference type="CDD" id="cd01389">
    <property type="entry name" value="HMG-box_ROX1-like"/>
    <property type="match status" value="1"/>
</dbReference>
<evidence type="ECO:0000256" key="2">
    <source>
        <dbReference type="ARBA" id="ARBA00023163"/>
    </source>
</evidence>
<dbReference type="PROSITE" id="PS50118">
    <property type="entry name" value="HMG_BOX_2"/>
    <property type="match status" value="1"/>
</dbReference>
<keyword evidence="7" id="KW-1185">Reference proteome</keyword>
<gene>
    <name evidence="6" type="ORF">HK097_000281</name>
</gene>
<keyword evidence="1 3" id="KW-0238">DNA-binding</keyword>
<evidence type="ECO:0000256" key="4">
    <source>
        <dbReference type="SAM" id="MobiDB-lite"/>
    </source>
</evidence>
<dbReference type="SUPFAM" id="SSF47095">
    <property type="entry name" value="HMG-box"/>
    <property type="match status" value="1"/>
</dbReference>
<dbReference type="Pfam" id="PF00505">
    <property type="entry name" value="HMG_box"/>
    <property type="match status" value="1"/>
</dbReference>
<evidence type="ECO:0000313" key="6">
    <source>
        <dbReference type="EMBL" id="KAJ3047042.1"/>
    </source>
</evidence>
<keyword evidence="3" id="KW-0539">Nucleus</keyword>
<comment type="caution">
    <text evidence="6">The sequence shown here is derived from an EMBL/GenBank/DDBJ whole genome shotgun (WGS) entry which is preliminary data.</text>
</comment>
<evidence type="ECO:0000256" key="3">
    <source>
        <dbReference type="PROSITE-ProRule" id="PRU00267"/>
    </source>
</evidence>
<dbReference type="AlphaFoldDB" id="A0AAD5S5S9"/>
<dbReference type="Gene3D" id="1.10.30.10">
    <property type="entry name" value="High mobility group box domain"/>
    <property type="match status" value="1"/>
</dbReference>
<feature type="domain" description="HMG box" evidence="5">
    <location>
        <begin position="1"/>
        <end position="61"/>
    </location>
</feature>
<dbReference type="Proteomes" id="UP001212841">
    <property type="component" value="Unassembled WGS sequence"/>
</dbReference>
<proteinExistence type="predicted"/>
<feature type="region of interest" description="Disordered" evidence="4">
    <location>
        <begin position="61"/>
        <end position="108"/>
    </location>
</feature>
<reference evidence="6" key="1">
    <citation type="submission" date="2020-05" db="EMBL/GenBank/DDBJ databases">
        <title>Phylogenomic resolution of chytrid fungi.</title>
        <authorList>
            <person name="Stajich J.E."/>
            <person name="Amses K."/>
            <person name="Simmons R."/>
            <person name="Seto K."/>
            <person name="Myers J."/>
            <person name="Bonds A."/>
            <person name="Quandt C.A."/>
            <person name="Barry K."/>
            <person name="Liu P."/>
            <person name="Grigoriev I."/>
            <person name="Longcore J.E."/>
            <person name="James T.Y."/>
        </authorList>
    </citation>
    <scope>NUCLEOTIDE SEQUENCE</scope>
    <source>
        <strain evidence="6">JEL0318</strain>
    </source>
</reference>
<dbReference type="InterPro" id="IPR050140">
    <property type="entry name" value="SRY-related_HMG-box_TF-like"/>
</dbReference>
<dbReference type="PANTHER" id="PTHR10270:SF161">
    <property type="entry name" value="SEX-DETERMINING REGION Y PROTEIN"/>
    <property type="match status" value="1"/>
</dbReference>
<accession>A0AAD5S5S9</accession>
<keyword evidence="2" id="KW-0804">Transcription</keyword>
<evidence type="ECO:0000259" key="5">
    <source>
        <dbReference type="PROSITE" id="PS50118"/>
    </source>
</evidence>
<protein>
    <recommendedName>
        <fullName evidence="5">HMG box domain-containing protein</fullName>
    </recommendedName>
</protein>
<dbReference type="GO" id="GO:0001228">
    <property type="term" value="F:DNA-binding transcription activator activity, RNA polymerase II-specific"/>
    <property type="evidence" value="ECO:0007669"/>
    <property type="project" value="TreeGrafter"/>
</dbReference>
<evidence type="ECO:0000313" key="7">
    <source>
        <dbReference type="Proteomes" id="UP001212841"/>
    </source>
</evidence>
<dbReference type="EMBL" id="JADGJD010001037">
    <property type="protein sequence ID" value="KAJ3047042.1"/>
    <property type="molecule type" value="Genomic_DNA"/>
</dbReference>